<dbReference type="EMBL" id="KN650299">
    <property type="protein sequence ID" value="KHN32204.1"/>
    <property type="molecule type" value="Genomic_DNA"/>
</dbReference>
<accession>A0A0B2RIR5</accession>
<evidence type="ECO:0000313" key="1">
    <source>
        <dbReference type="EMBL" id="KHN32204.1"/>
    </source>
</evidence>
<protein>
    <submittedName>
        <fullName evidence="1">Uncharacterized protein</fullName>
    </submittedName>
</protein>
<dbReference type="Proteomes" id="UP000053555">
    <property type="component" value="Unassembled WGS sequence"/>
</dbReference>
<dbReference type="AlphaFoldDB" id="A0A0B2RIR5"/>
<reference evidence="1" key="1">
    <citation type="submission" date="2014-07" db="EMBL/GenBank/DDBJ databases">
        <title>Identification of a novel salt tolerance gene in wild soybean by whole-genome sequencing.</title>
        <authorList>
            <person name="Lam H.-M."/>
            <person name="Qi X."/>
            <person name="Li M.-W."/>
            <person name="Liu X."/>
            <person name="Xie M."/>
            <person name="Ni M."/>
            <person name="Xu X."/>
        </authorList>
    </citation>
    <scope>NUCLEOTIDE SEQUENCE [LARGE SCALE GENOMIC DNA]</scope>
    <source>
        <tissue evidence="1">Root</tissue>
    </source>
</reference>
<proteinExistence type="predicted"/>
<gene>
    <name evidence="1" type="ORF">glysoja_035297</name>
</gene>
<name>A0A0B2RIR5_GLYSO</name>
<organism evidence="1">
    <name type="scientific">Glycine soja</name>
    <name type="common">Wild soybean</name>
    <dbReference type="NCBI Taxonomy" id="3848"/>
    <lineage>
        <taxon>Eukaryota</taxon>
        <taxon>Viridiplantae</taxon>
        <taxon>Streptophyta</taxon>
        <taxon>Embryophyta</taxon>
        <taxon>Tracheophyta</taxon>
        <taxon>Spermatophyta</taxon>
        <taxon>Magnoliopsida</taxon>
        <taxon>eudicotyledons</taxon>
        <taxon>Gunneridae</taxon>
        <taxon>Pentapetalae</taxon>
        <taxon>rosids</taxon>
        <taxon>fabids</taxon>
        <taxon>Fabales</taxon>
        <taxon>Fabaceae</taxon>
        <taxon>Papilionoideae</taxon>
        <taxon>50 kb inversion clade</taxon>
        <taxon>NPAAA clade</taxon>
        <taxon>indigoferoid/millettioid clade</taxon>
        <taxon>Phaseoleae</taxon>
        <taxon>Glycine</taxon>
        <taxon>Glycine subgen. Soja</taxon>
    </lineage>
</organism>
<sequence length="89" mass="9934">MGPNLRTISIHSVESPKPNLPCYYYHHPLLMDAIPVHVSPPTRIRRVKPDSFTHPNSAILVSITQIGDFTTLNYTISNFLFGTTTILAS</sequence>